<name>A0A1E1XIF8_9ACAR</name>
<protein>
    <submittedName>
        <fullName evidence="9">Putative serine proteinase inhibitor</fullName>
    </submittedName>
</protein>
<sequence>MAARTLQDTLINFSIDLYKKLPVEDGQRDNVIYSPLSIAAALSMLLAGARNDTAKQLCIALHVDLEAGRLHDLFRAALARIRDCGSKVELHVASRVYTDTSFPVLESYLNFLKGHYSSELKSVDFRNDHEKIRLDINSWVEQVTASKIKDLLTEGSVDDSTALALVNAVYFKGLWEVQFLTEATQPWDFRVDLKTTTKVDMMHREGDYRMSRSEELKVQALEIPYQGGKTSMVVLLPDDIEGLSYLEKHLSAEALAVLLQNLSVSSEIQLFLPKFKLEQSIDLEDSLQALGVKDLFTSAADLSGISPKTELRVSKVVHKAFIEVDEKGTEAAAATEDSICCECACEEAEFIVDRPFMFLIRGQDPDLILFMGSVRRP</sequence>
<feature type="domain" description="Serpin" evidence="8">
    <location>
        <begin position="15"/>
        <end position="377"/>
    </location>
</feature>
<evidence type="ECO:0000256" key="5">
    <source>
        <dbReference type="ARBA" id="ARBA00022900"/>
    </source>
</evidence>
<dbReference type="PANTHER" id="PTHR11461">
    <property type="entry name" value="SERINE PROTEASE INHIBITOR, SERPIN"/>
    <property type="match status" value="1"/>
</dbReference>
<accession>A0A1E1XIF8</accession>
<dbReference type="InterPro" id="IPR000215">
    <property type="entry name" value="Serpin_fam"/>
</dbReference>
<evidence type="ECO:0000256" key="7">
    <source>
        <dbReference type="RuleBase" id="RU000411"/>
    </source>
</evidence>
<evidence type="ECO:0000256" key="6">
    <source>
        <dbReference type="ARBA" id="ARBA00023180"/>
    </source>
</evidence>
<dbReference type="Pfam" id="PF00079">
    <property type="entry name" value="Serpin"/>
    <property type="match status" value="1"/>
</dbReference>
<evidence type="ECO:0000256" key="4">
    <source>
        <dbReference type="ARBA" id="ARBA00022690"/>
    </source>
</evidence>
<evidence type="ECO:0000256" key="3">
    <source>
        <dbReference type="ARBA" id="ARBA00022525"/>
    </source>
</evidence>
<dbReference type="InterPro" id="IPR036186">
    <property type="entry name" value="Serpin_sf"/>
</dbReference>
<organism evidence="9">
    <name type="scientific">Amblyomma aureolatum</name>
    <dbReference type="NCBI Taxonomy" id="187763"/>
    <lineage>
        <taxon>Eukaryota</taxon>
        <taxon>Metazoa</taxon>
        <taxon>Ecdysozoa</taxon>
        <taxon>Arthropoda</taxon>
        <taxon>Chelicerata</taxon>
        <taxon>Arachnida</taxon>
        <taxon>Acari</taxon>
        <taxon>Parasitiformes</taxon>
        <taxon>Ixodida</taxon>
        <taxon>Ixodoidea</taxon>
        <taxon>Ixodidae</taxon>
        <taxon>Amblyomminae</taxon>
        <taxon>Amblyomma</taxon>
    </lineage>
</organism>
<dbReference type="PROSITE" id="PS00284">
    <property type="entry name" value="SERPIN"/>
    <property type="match status" value="1"/>
</dbReference>
<comment type="subcellular location">
    <subcellularLocation>
        <location evidence="1">Secreted</location>
    </subcellularLocation>
</comment>
<reference evidence="9" key="1">
    <citation type="journal article" date="2017" name="Front. Cell. Infect. Microbiol.">
        <title>The Distinct Transcriptional Response of the Midgut of Amblyomma sculptum and Amblyomma aureolatum Ticks to Rickettsia rickettsii Correlates to Their Differences in Susceptibility to Infection.</title>
        <authorList>
            <person name="Martins L.A."/>
            <person name="Galletti M.F.B.M."/>
            <person name="Ribeiro J.M."/>
            <person name="Fujita A."/>
            <person name="Costa F.B."/>
            <person name="Labruna M.B."/>
            <person name="Daffre S."/>
            <person name="Fogaca A.C."/>
        </authorList>
    </citation>
    <scope>NUCLEOTIDE SEQUENCE</scope>
</reference>
<keyword evidence="6" id="KW-0325">Glycoprotein</keyword>
<proteinExistence type="evidence at transcript level"/>
<dbReference type="InterPro" id="IPR042178">
    <property type="entry name" value="Serpin_sf_1"/>
</dbReference>
<dbReference type="GO" id="GO:0005615">
    <property type="term" value="C:extracellular space"/>
    <property type="evidence" value="ECO:0007669"/>
    <property type="project" value="InterPro"/>
</dbReference>
<dbReference type="InterPro" id="IPR023795">
    <property type="entry name" value="Serpin_CS"/>
</dbReference>
<dbReference type="SMART" id="SM00093">
    <property type="entry name" value="SERPIN"/>
    <property type="match status" value="1"/>
</dbReference>
<dbReference type="PANTHER" id="PTHR11461:SF211">
    <property type="entry name" value="GH10112P-RELATED"/>
    <property type="match status" value="1"/>
</dbReference>
<keyword evidence="4" id="KW-0646">Protease inhibitor</keyword>
<keyword evidence="5" id="KW-0722">Serine protease inhibitor</keyword>
<evidence type="ECO:0000259" key="8">
    <source>
        <dbReference type="SMART" id="SM00093"/>
    </source>
</evidence>
<keyword evidence="3" id="KW-0964">Secreted</keyword>
<dbReference type="SUPFAM" id="SSF56574">
    <property type="entry name" value="Serpins"/>
    <property type="match status" value="1"/>
</dbReference>
<dbReference type="Gene3D" id="2.30.39.10">
    <property type="entry name" value="Alpha-1-antitrypsin, domain 1"/>
    <property type="match status" value="1"/>
</dbReference>
<dbReference type="Gene3D" id="3.30.497.10">
    <property type="entry name" value="Antithrombin, subunit I, domain 2"/>
    <property type="match status" value="1"/>
</dbReference>
<dbReference type="AlphaFoldDB" id="A0A1E1XIF8"/>
<evidence type="ECO:0000256" key="1">
    <source>
        <dbReference type="ARBA" id="ARBA00004613"/>
    </source>
</evidence>
<dbReference type="GO" id="GO:0004867">
    <property type="term" value="F:serine-type endopeptidase inhibitor activity"/>
    <property type="evidence" value="ECO:0007669"/>
    <property type="project" value="UniProtKB-KW"/>
</dbReference>
<comment type="similarity">
    <text evidence="2 7">Belongs to the serpin family.</text>
</comment>
<dbReference type="InterPro" id="IPR023796">
    <property type="entry name" value="Serpin_dom"/>
</dbReference>
<dbReference type="CDD" id="cd00172">
    <property type="entry name" value="serpin"/>
    <property type="match status" value="1"/>
</dbReference>
<dbReference type="InterPro" id="IPR042185">
    <property type="entry name" value="Serpin_sf_2"/>
</dbReference>
<dbReference type="EMBL" id="GFAC01000106">
    <property type="protein sequence ID" value="JAT99082.1"/>
    <property type="molecule type" value="mRNA"/>
</dbReference>
<evidence type="ECO:0000313" key="9">
    <source>
        <dbReference type="EMBL" id="JAT99082.1"/>
    </source>
</evidence>
<evidence type="ECO:0000256" key="2">
    <source>
        <dbReference type="ARBA" id="ARBA00009500"/>
    </source>
</evidence>